<name>A0AAP2DSJ2_9BACT</name>
<comment type="caution">
    <text evidence="1">The sequence shown here is derived from an EMBL/GenBank/DDBJ whole genome shotgun (WGS) entry which is preliminary data.</text>
</comment>
<dbReference type="EMBL" id="JAHESE010000001">
    <property type="protein sequence ID" value="MBT1706630.1"/>
    <property type="molecule type" value="Genomic_DNA"/>
</dbReference>
<reference evidence="1 2" key="1">
    <citation type="submission" date="2021-05" db="EMBL/GenBank/DDBJ databases">
        <title>A Polyphasic approach of four new species of the genus Ohtaekwangia: Ohtaekwangia histidinii sp. nov., Ohtaekwangia cretensis sp. nov., Ohtaekwangia indiensis sp. nov., Ohtaekwangia reichenbachii sp. nov. from diverse environment.</title>
        <authorList>
            <person name="Octaviana S."/>
        </authorList>
    </citation>
    <scope>NUCLEOTIDE SEQUENCE [LARGE SCALE GENOMIC DNA]</scope>
    <source>
        <strain evidence="1 2">PWU5</strain>
    </source>
</reference>
<dbReference type="RefSeq" id="WP_254082223.1">
    <property type="nucleotide sequence ID" value="NZ_JAHESE010000001.1"/>
</dbReference>
<protein>
    <submittedName>
        <fullName evidence="1">Uncharacterized protein</fullName>
    </submittedName>
</protein>
<dbReference type="AlphaFoldDB" id="A0AAP2DSJ2"/>
<sequence>MELTQRAYKDEVEKFSTAQVIDMIRQLRDELIADFLQEEKLRTFFVEHYDVKSLSQVRIEFLKRDLKEIQKSPLDLAHYAGLIKLIKETNSAALSGGNDTLFFNELETVFKKYTY</sequence>
<accession>A0AAP2DSJ2</accession>
<proteinExistence type="predicted"/>
<evidence type="ECO:0000313" key="1">
    <source>
        <dbReference type="EMBL" id="MBT1706630.1"/>
    </source>
</evidence>
<keyword evidence="2" id="KW-1185">Reference proteome</keyword>
<evidence type="ECO:0000313" key="2">
    <source>
        <dbReference type="Proteomes" id="UP001319080"/>
    </source>
</evidence>
<gene>
    <name evidence="1" type="ORF">KK062_00265</name>
</gene>
<organism evidence="1 2">
    <name type="scientific">Dawidia cretensis</name>
    <dbReference type="NCBI Taxonomy" id="2782350"/>
    <lineage>
        <taxon>Bacteria</taxon>
        <taxon>Pseudomonadati</taxon>
        <taxon>Bacteroidota</taxon>
        <taxon>Cytophagia</taxon>
        <taxon>Cytophagales</taxon>
        <taxon>Chryseotaleaceae</taxon>
        <taxon>Dawidia</taxon>
    </lineage>
</organism>
<dbReference type="Proteomes" id="UP001319080">
    <property type="component" value="Unassembled WGS sequence"/>
</dbReference>